<feature type="transmembrane region" description="Helical" evidence="7">
    <location>
        <begin position="173"/>
        <end position="192"/>
    </location>
</feature>
<dbReference type="EMBL" id="AM286690">
    <property type="protein sequence ID" value="CAL18071.1"/>
    <property type="molecule type" value="Genomic_DNA"/>
</dbReference>
<dbReference type="InterPro" id="IPR052031">
    <property type="entry name" value="Membrane_Transporter-Flippase"/>
</dbReference>
<sequence length="456" mass="48854">MNGTPQTDTASLPTLTLVRQLWQQTWPMAMGVMSLLGFYLVDSIFVARLGTEPLAAQSFTFPLAFLVIGVQVGIGIAIAALISRAIGAGQQEQANRLGALVLVGGGLLQGMLVLVLWLIQEPAFRLLGASDEIRSMIRPFWALQVPAMWVGGVVYFGYSLFRAHGNTRFPGMMMVATSLLNLLLDPILIFGIGDWQGLGLPGAALATLLAFSIGGVIVAYALRGKGWVQRHGMVAQVRVSAWPFAQIAGPAMVSQLMPPLAAMVATALVARSGDQAVAAWGMASRLEGFSIVWVLGMTMALPPWLGRCYGSNDWATVRRLMQVAAGMVIVWQVVLGLVMALFAAPLASVLVDTPAVQAYLTVLIRWIPPSYGFLGVCMLVVSASNALGWPMRAMVISFLRLFLCYLPLLWLGLEFGGFGGFALGAALGNVLAGIMAWGFYQQALREDHLSVQARSN</sequence>
<dbReference type="InterPro" id="IPR002528">
    <property type="entry name" value="MATE_fam"/>
</dbReference>
<feature type="transmembrane region" description="Helical" evidence="7">
    <location>
        <begin position="198"/>
        <end position="222"/>
    </location>
</feature>
<proteinExistence type="predicted"/>
<dbReference type="NCBIfam" id="TIGR00797">
    <property type="entry name" value="matE"/>
    <property type="match status" value="1"/>
</dbReference>
<evidence type="ECO:0000256" key="5">
    <source>
        <dbReference type="ARBA" id="ARBA00022989"/>
    </source>
</evidence>
<keyword evidence="4 7" id="KW-0812">Transmembrane</keyword>
<evidence type="ECO:0000256" key="4">
    <source>
        <dbReference type="ARBA" id="ARBA00022692"/>
    </source>
</evidence>
<evidence type="ECO:0000256" key="6">
    <source>
        <dbReference type="ARBA" id="ARBA00023136"/>
    </source>
</evidence>
<feature type="transmembrane region" description="Helical" evidence="7">
    <location>
        <begin position="418"/>
        <end position="440"/>
    </location>
</feature>
<accession>Q0VL77</accession>
<feature type="transmembrane region" description="Helical" evidence="7">
    <location>
        <begin position="97"/>
        <end position="119"/>
    </location>
</feature>
<evidence type="ECO:0000313" key="9">
    <source>
        <dbReference type="Proteomes" id="UP000008871"/>
    </source>
</evidence>
<dbReference type="STRING" id="393595.ABO_2623"/>
<dbReference type="PANTHER" id="PTHR43549">
    <property type="entry name" value="MULTIDRUG RESISTANCE PROTEIN YPNP-RELATED"/>
    <property type="match status" value="1"/>
</dbReference>
<feature type="transmembrane region" description="Helical" evidence="7">
    <location>
        <begin position="26"/>
        <end position="47"/>
    </location>
</feature>
<evidence type="ECO:0000256" key="3">
    <source>
        <dbReference type="ARBA" id="ARBA00022475"/>
    </source>
</evidence>
<feature type="transmembrane region" description="Helical" evidence="7">
    <location>
        <begin position="59"/>
        <end position="85"/>
    </location>
</feature>
<feature type="transmembrane region" description="Helical" evidence="7">
    <location>
        <begin position="356"/>
        <end position="381"/>
    </location>
</feature>
<organism evidence="8 9">
    <name type="scientific">Alcanivorax borkumensis (strain ATCC 700651 / DSM 11573 / NCIMB 13689 / SK2)</name>
    <dbReference type="NCBI Taxonomy" id="393595"/>
    <lineage>
        <taxon>Bacteria</taxon>
        <taxon>Pseudomonadati</taxon>
        <taxon>Pseudomonadota</taxon>
        <taxon>Gammaproteobacteria</taxon>
        <taxon>Oceanospirillales</taxon>
        <taxon>Alcanivoracaceae</taxon>
        <taxon>Alcanivorax</taxon>
    </lineage>
</organism>
<dbReference type="GO" id="GO:0005886">
    <property type="term" value="C:plasma membrane"/>
    <property type="evidence" value="ECO:0007669"/>
    <property type="project" value="UniProtKB-SubCell"/>
</dbReference>
<dbReference type="PANTHER" id="PTHR43549:SF3">
    <property type="entry name" value="MULTIDRUG RESISTANCE PROTEIN YPNP-RELATED"/>
    <property type="match status" value="1"/>
</dbReference>
<name>Q0VL77_ALCBS</name>
<reference evidence="8 9" key="1">
    <citation type="journal article" date="2006" name="Nat. Biotechnol.">
        <title>Genome sequence of the ubiquitous hydrocarbon-degrading marine bacterium Alcanivorax borkumensis.</title>
        <authorList>
            <person name="Schneiker S."/>
            <person name="Martins dos Santos V.A.P."/>
            <person name="Bartels D."/>
            <person name="Bekel T."/>
            <person name="Brecht M."/>
            <person name="Buhrmester J."/>
            <person name="Chernikova T.N."/>
            <person name="Denaro R."/>
            <person name="Ferrer M."/>
            <person name="Gertler C."/>
            <person name="Goesmann A."/>
            <person name="Golyshina O.V."/>
            <person name="Kaminski F."/>
            <person name="Khachane A.N."/>
            <person name="Lang S."/>
            <person name="Linke B."/>
            <person name="McHardy A.C."/>
            <person name="Meyer F."/>
            <person name="Nechitaylo T."/>
            <person name="Puehler A."/>
            <person name="Regenhardt D."/>
            <person name="Rupp O."/>
            <person name="Sabirova J.S."/>
            <person name="Selbitschka W."/>
            <person name="Yakimov M.M."/>
            <person name="Timmis K.N."/>
            <person name="Vorhoelter F.-J."/>
            <person name="Weidner S."/>
            <person name="Kaiser O."/>
            <person name="Golyshin P.N."/>
        </authorList>
    </citation>
    <scope>NUCLEOTIDE SEQUENCE [LARGE SCALE GENOMIC DNA]</scope>
    <source>
        <strain evidence="9">ATCC 700651 / DSM 11573 / NCIMB 13689 / SK2</strain>
    </source>
</reference>
<evidence type="ECO:0000313" key="8">
    <source>
        <dbReference type="EMBL" id="CAL18071.1"/>
    </source>
</evidence>
<protein>
    <submittedName>
        <fullName evidence="8">MATE efflux family protein, putative</fullName>
    </submittedName>
</protein>
<dbReference type="Proteomes" id="UP000008871">
    <property type="component" value="Chromosome"/>
</dbReference>
<feature type="transmembrane region" description="Helical" evidence="7">
    <location>
        <begin position="290"/>
        <end position="310"/>
    </location>
</feature>
<keyword evidence="5 7" id="KW-1133">Transmembrane helix</keyword>
<dbReference type="HOGENOM" id="CLU_012893_0_1_6"/>
<keyword evidence="6 7" id="KW-0472">Membrane</keyword>
<dbReference type="PIRSF" id="PIRSF006603">
    <property type="entry name" value="DinF"/>
    <property type="match status" value="1"/>
</dbReference>
<keyword evidence="3" id="KW-1003">Cell membrane</keyword>
<evidence type="ECO:0000256" key="2">
    <source>
        <dbReference type="ARBA" id="ARBA00022448"/>
    </source>
</evidence>
<feature type="transmembrane region" description="Helical" evidence="7">
    <location>
        <begin position="393"/>
        <end position="412"/>
    </location>
</feature>
<evidence type="ECO:0000256" key="1">
    <source>
        <dbReference type="ARBA" id="ARBA00004429"/>
    </source>
</evidence>
<comment type="subcellular location">
    <subcellularLocation>
        <location evidence="1">Cell inner membrane</location>
        <topology evidence="1">Multi-pass membrane protein</topology>
    </subcellularLocation>
</comment>
<gene>
    <name evidence="8" type="ordered locus">ABO_2623</name>
</gene>
<dbReference type="eggNOG" id="COG0534">
    <property type="taxonomic scope" value="Bacteria"/>
</dbReference>
<dbReference type="InterPro" id="IPR048279">
    <property type="entry name" value="MdtK-like"/>
</dbReference>
<dbReference type="GO" id="GO:0042910">
    <property type="term" value="F:xenobiotic transmembrane transporter activity"/>
    <property type="evidence" value="ECO:0007669"/>
    <property type="project" value="InterPro"/>
</dbReference>
<dbReference type="Pfam" id="PF01554">
    <property type="entry name" value="MatE"/>
    <property type="match status" value="2"/>
</dbReference>
<dbReference type="GO" id="GO:0015297">
    <property type="term" value="F:antiporter activity"/>
    <property type="evidence" value="ECO:0007669"/>
    <property type="project" value="InterPro"/>
</dbReference>
<keyword evidence="2" id="KW-0813">Transport</keyword>
<feature type="transmembrane region" description="Helical" evidence="7">
    <location>
        <begin position="139"/>
        <end position="161"/>
    </location>
</feature>
<dbReference type="KEGG" id="abo:ABO_2623"/>
<feature type="transmembrane region" description="Helical" evidence="7">
    <location>
        <begin position="322"/>
        <end position="344"/>
    </location>
</feature>
<keyword evidence="9" id="KW-1185">Reference proteome</keyword>
<evidence type="ECO:0000256" key="7">
    <source>
        <dbReference type="SAM" id="Phobius"/>
    </source>
</evidence>
<feature type="transmembrane region" description="Helical" evidence="7">
    <location>
        <begin position="243"/>
        <end position="270"/>
    </location>
</feature>
<dbReference type="AlphaFoldDB" id="Q0VL77"/>